<dbReference type="InterPro" id="IPR011060">
    <property type="entry name" value="RibuloseP-bd_barrel"/>
</dbReference>
<evidence type="ECO:0000256" key="2">
    <source>
        <dbReference type="ARBA" id="ARBA00008847"/>
    </source>
</evidence>
<evidence type="ECO:0000256" key="6">
    <source>
        <dbReference type="ARBA" id="ARBA00049157"/>
    </source>
</evidence>
<dbReference type="UniPathway" id="UPA00070">
    <property type="reaction ID" value="UER00120"/>
</dbReference>
<evidence type="ECO:0000256" key="5">
    <source>
        <dbReference type="ARBA" id="ARBA00023239"/>
    </source>
</evidence>
<feature type="active site" description="Proton donor" evidence="7">
    <location>
        <position position="145"/>
    </location>
</feature>
<dbReference type="PANTHER" id="PTHR43375">
    <property type="entry name" value="OROTIDINE 5'-PHOSPHATE DECARBOXYLASE"/>
    <property type="match status" value="1"/>
</dbReference>
<gene>
    <name evidence="7" type="primary">pyrF</name>
    <name evidence="10" type="ORF">AVDCRST_MAG38-1022</name>
</gene>
<dbReference type="HAMAP" id="MF_01215">
    <property type="entry name" value="OMPdecase_type2"/>
    <property type="match status" value="1"/>
</dbReference>
<dbReference type="NCBIfam" id="TIGR02127">
    <property type="entry name" value="pyrF_sub2"/>
    <property type="match status" value="1"/>
</dbReference>
<evidence type="ECO:0000259" key="9">
    <source>
        <dbReference type="SMART" id="SM00934"/>
    </source>
</evidence>
<dbReference type="GO" id="GO:0006207">
    <property type="term" value="P:'de novo' pyrimidine nucleobase biosynthetic process"/>
    <property type="evidence" value="ECO:0007669"/>
    <property type="project" value="InterPro"/>
</dbReference>
<dbReference type="AlphaFoldDB" id="A0A6J4RFI6"/>
<organism evidence="10">
    <name type="scientific">uncultured Solirubrobacteraceae bacterium</name>
    <dbReference type="NCBI Taxonomy" id="1162706"/>
    <lineage>
        <taxon>Bacteria</taxon>
        <taxon>Bacillati</taxon>
        <taxon>Actinomycetota</taxon>
        <taxon>Thermoleophilia</taxon>
        <taxon>Solirubrobacterales</taxon>
        <taxon>Solirubrobacteraceae</taxon>
        <taxon>environmental samples</taxon>
    </lineage>
</organism>
<accession>A0A6J4RFI6</accession>
<dbReference type="InterPro" id="IPR013785">
    <property type="entry name" value="Aldolase_TIM"/>
</dbReference>
<dbReference type="SUPFAM" id="SSF51366">
    <property type="entry name" value="Ribulose-phoshate binding barrel"/>
    <property type="match status" value="1"/>
</dbReference>
<evidence type="ECO:0000313" key="10">
    <source>
        <dbReference type="EMBL" id="CAA9467439.1"/>
    </source>
</evidence>
<evidence type="ECO:0000256" key="8">
    <source>
        <dbReference type="SAM" id="MobiDB-lite"/>
    </source>
</evidence>
<feature type="region of interest" description="Disordered" evidence="8">
    <location>
        <begin position="1"/>
        <end position="20"/>
    </location>
</feature>
<dbReference type="SMART" id="SM00934">
    <property type="entry name" value="OMPdecase"/>
    <property type="match status" value="1"/>
</dbReference>
<feature type="domain" description="Orotidine 5'-phosphate decarboxylase" evidence="9">
    <location>
        <begin position="38"/>
        <end position="330"/>
    </location>
</feature>
<protein>
    <recommendedName>
        <fullName evidence="7">Orotidine 5'-phosphate decarboxylase</fullName>
        <ecNumber evidence="7">4.1.1.23</ecNumber>
    </recommendedName>
    <alternativeName>
        <fullName evidence="7">OMP decarboxylase</fullName>
        <shortName evidence="7">OMPDCase</shortName>
        <shortName evidence="7">OMPdecase</shortName>
    </alternativeName>
</protein>
<keyword evidence="4 7" id="KW-0665">Pyrimidine biosynthesis</keyword>
<comment type="catalytic activity">
    <reaction evidence="6 7">
        <text>orotidine 5'-phosphate + H(+) = UMP + CO2</text>
        <dbReference type="Rhea" id="RHEA:11596"/>
        <dbReference type="ChEBI" id="CHEBI:15378"/>
        <dbReference type="ChEBI" id="CHEBI:16526"/>
        <dbReference type="ChEBI" id="CHEBI:57538"/>
        <dbReference type="ChEBI" id="CHEBI:57865"/>
        <dbReference type="EC" id="4.1.1.23"/>
    </reaction>
</comment>
<keyword evidence="3 7" id="KW-0210">Decarboxylase</keyword>
<dbReference type="GO" id="GO:0004590">
    <property type="term" value="F:orotidine-5'-phosphate decarboxylase activity"/>
    <property type="evidence" value="ECO:0007669"/>
    <property type="project" value="UniProtKB-UniRule"/>
</dbReference>
<evidence type="ECO:0000256" key="7">
    <source>
        <dbReference type="HAMAP-Rule" id="MF_01215"/>
    </source>
</evidence>
<proteinExistence type="inferred from homology"/>
<dbReference type="InterPro" id="IPR018089">
    <property type="entry name" value="OMPdecase_AS"/>
</dbReference>
<dbReference type="InterPro" id="IPR001754">
    <property type="entry name" value="OMPdeCOase_dom"/>
</dbReference>
<dbReference type="Pfam" id="PF00215">
    <property type="entry name" value="OMPdecase"/>
    <property type="match status" value="1"/>
</dbReference>
<feature type="region of interest" description="Disordered" evidence="8">
    <location>
        <begin position="43"/>
        <end position="67"/>
    </location>
</feature>
<comment type="pathway">
    <text evidence="1 7">Pyrimidine metabolism; UMP biosynthesis via de novo pathway; UMP from orotate: step 2/2.</text>
</comment>
<keyword evidence="5 7" id="KW-0456">Lyase</keyword>
<dbReference type="InterPro" id="IPR011995">
    <property type="entry name" value="OMPdecase_type-2"/>
</dbReference>
<dbReference type="CDD" id="cd04725">
    <property type="entry name" value="OMP_decarboxylase_like"/>
    <property type="match status" value="1"/>
</dbReference>
<comment type="similarity">
    <text evidence="2 7">Belongs to the OMP decarboxylase family. Type 2 subfamily.</text>
</comment>
<dbReference type="EMBL" id="CADCVJ010000058">
    <property type="protein sequence ID" value="CAA9467439.1"/>
    <property type="molecule type" value="Genomic_DNA"/>
</dbReference>
<dbReference type="GO" id="GO:0044205">
    <property type="term" value="P:'de novo' UMP biosynthetic process"/>
    <property type="evidence" value="ECO:0007669"/>
    <property type="project" value="UniProtKB-UniRule"/>
</dbReference>
<evidence type="ECO:0000256" key="3">
    <source>
        <dbReference type="ARBA" id="ARBA00022793"/>
    </source>
</evidence>
<name>A0A6J4RFI6_9ACTN</name>
<reference evidence="10" key="1">
    <citation type="submission" date="2020-02" db="EMBL/GenBank/DDBJ databases">
        <authorList>
            <person name="Meier V. D."/>
        </authorList>
    </citation>
    <scope>NUCLEOTIDE SEQUENCE</scope>
    <source>
        <strain evidence="10">AVDCRST_MAG38</strain>
    </source>
</reference>
<evidence type="ECO:0000256" key="1">
    <source>
        <dbReference type="ARBA" id="ARBA00004861"/>
    </source>
</evidence>
<dbReference type="EC" id="4.1.1.23" evidence="7"/>
<evidence type="ECO:0000256" key="4">
    <source>
        <dbReference type="ARBA" id="ARBA00022975"/>
    </source>
</evidence>
<sequence>MESGAGERSPGPDTTLSAMAPAHFGERLAAAVARRESQIVLGLDPDPRRLWPSSGGRPADDEPSPSLAAAAPALAGIGADPHSLEVADAVLAHCRALIDAAGPACVAVKPQLACFERLGGAGGFALEATCAHARRAGLLVLADGKRGDVPVTAAAYAEALLSGTPIGSSRLPGLAADAMTANPLLGRDALAPLVEAARTGGQGIFALVRTSNPGAADVMDVALRDGRSLWELLAALVDELGRDGRGPVSGLSDVGAVTGATAPEHLDRMRDLMPHAVFLLPGVGAQGGDVEALSAAFAPGRAAGLITASRSIAAAHESSGQAPADAARGEAERLRAAAWGLA</sequence>
<dbReference type="PROSITE" id="PS00156">
    <property type="entry name" value="OMPDECASE"/>
    <property type="match status" value="1"/>
</dbReference>
<dbReference type="PANTHER" id="PTHR43375:SF1">
    <property type="entry name" value="OROTIDINE 5'-PHOSPHATE DECARBOXYLASE"/>
    <property type="match status" value="1"/>
</dbReference>
<dbReference type="Gene3D" id="3.20.20.70">
    <property type="entry name" value="Aldolase class I"/>
    <property type="match status" value="1"/>
</dbReference>